<gene>
    <name evidence="2" type="ORF">FIV34_06680</name>
</gene>
<reference evidence="2 3" key="1">
    <citation type="submission" date="2019-06" db="EMBL/GenBank/DDBJ databases">
        <title>A complete genome sequence for Luteibacter pinisoli MAH-14.</title>
        <authorList>
            <person name="Baltrus D.A."/>
        </authorList>
    </citation>
    <scope>NUCLEOTIDE SEQUENCE [LARGE SCALE GENOMIC DNA]</scope>
    <source>
        <strain evidence="2 3">MAH-14</strain>
    </source>
</reference>
<dbReference type="RefSeq" id="WP_139980881.1">
    <property type="nucleotide sequence ID" value="NZ_CP041046.1"/>
</dbReference>
<proteinExistence type="predicted"/>
<keyword evidence="1" id="KW-0732">Signal</keyword>
<dbReference type="Proteomes" id="UP000316093">
    <property type="component" value="Chromosome"/>
</dbReference>
<dbReference type="EMBL" id="CP041046">
    <property type="protein sequence ID" value="QDE38906.1"/>
    <property type="molecule type" value="Genomic_DNA"/>
</dbReference>
<name>A0A4Y5Z201_9GAMM</name>
<accession>A0A4Y5Z201</accession>
<dbReference type="KEGG" id="lpy:FIV34_06680"/>
<dbReference type="PROSITE" id="PS51257">
    <property type="entry name" value="PROKAR_LIPOPROTEIN"/>
    <property type="match status" value="1"/>
</dbReference>
<dbReference type="AlphaFoldDB" id="A0A4Y5Z201"/>
<sequence length="204" mass="22156">MNLPTRKLPLTTTRVALLFALCSCAALSACGSRDSTPQITSTPNPRQVNVDIAIKDAPGPFDSMAATAYYDVGNIDCAPTRPISGAQLGPRERLSVELRQTGPHQYEATMPIDPFVDQDYYGLGVCHWRVVALTVKGTRLKRTFSAMLPGDELLGSGSFATYFQKQSYLDAATPMDVPGVHNLNRFASPDDAFSIDISAREARK</sequence>
<evidence type="ECO:0000256" key="1">
    <source>
        <dbReference type="SAM" id="SignalP"/>
    </source>
</evidence>
<evidence type="ECO:0000313" key="3">
    <source>
        <dbReference type="Proteomes" id="UP000316093"/>
    </source>
</evidence>
<keyword evidence="3" id="KW-1185">Reference proteome</keyword>
<dbReference type="OrthoDB" id="6853546at2"/>
<organism evidence="2 3">
    <name type="scientific">Luteibacter pinisoli</name>
    <dbReference type="NCBI Taxonomy" id="2589080"/>
    <lineage>
        <taxon>Bacteria</taxon>
        <taxon>Pseudomonadati</taxon>
        <taxon>Pseudomonadota</taxon>
        <taxon>Gammaproteobacteria</taxon>
        <taxon>Lysobacterales</taxon>
        <taxon>Rhodanobacteraceae</taxon>
        <taxon>Luteibacter</taxon>
    </lineage>
</organism>
<protein>
    <recommendedName>
        <fullName evidence="4">Lipoprotein</fullName>
    </recommendedName>
</protein>
<feature type="chain" id="PRO_5021391404" description="Lipoprotein" evidence="1">
    <location>
        <begin position="29"/>
        <end position="204"/>
    </location>
</feature>
<feature type="signal peptide" evidence="1">
    <location>
        <begin position="1"/>
        <end position="28"/>
    </location>
</feature>
<evidence type="ECO:0000313" key="2">
    <source>
        <dbReference type="EMBL" id="QDE38906.1"/>
    </source>
</evidence>
<evidence type="ECO:0008006" key="4">
    <source>
        <dbReference type="Google" id="ProtNLM"/>
    </source>
</evidence>